<gene>
    <name evidence="2" type="ORF">PPNO1_LOCUS8074</name>
</gene>
<feature type="compositionally biased region" description="Low complexity" evidence="1">
    <location>
        <begin position="44"/>
        <end position="61"/>
    </location>
</feature>
<dbReference type="Proteomes" id="UP000838763">
    <property type="component" value="Unassembled WGS sequence"/>
</dbReference>
<organism evidence="2 3">
    <name type="scientific">Parascedosporium putredinis</name>
    <dbReference type="NCBI Taxonomy" id="1442378"/>
    <lineage>
        <taxon>Eukaryota</taxon>
        <taxon>Fungi</taxon>
        <taxon>Dikarya</taxon>
        <taxon>Ascomycota</taxon>
        <taxon>Pezizomycotina</taxon>
        <taxon>Sordariomycetes</taxon>
        <taxon>Hypocreomycetidae</taxon>
        <taxon>Microascales</taxon>
        <taxon>Microascaceae</taxon>
        <taxon>Parascedosporium</taxon>
    </lineage>
</organism>
<evidence type="ECO:0000313" key="2">
    <source>
        <dbReference type="EMBL" id="CAI4218494.1"/>
    </source>
</evidence>
<feature type="region of interest" description="Disordered" evidence="1">
    <location>
        <begin position="1"/>
        <end position="133"/>
    </location>
</feature>
<feature type="compositionally biased region" description="Basic residues" evidence="1">
    <location>
        <begin position="1"/>
        <end position="12"/>
    </location>
</feature>
<dbReference type="InterPro" id="IPR028211">
    <property type="entry name" value="Ntr2"/>
</dbReference>
<dbReference type="AlphaFoldDB" id="A0A9P1H7Y0"/>
<sequence length="411" mass="44021">MSSFGGRRKARVIKVDDAEEPGVATQSTTQDTESSRDDEPGKPASAATANLGAATTTTTKTKFGDDDDDDDSTGNVVVRGSLSRANSTKQKKRKSASRLSFGVRADDDDDDGDQAETSGLRTPELLTPKRGGDVGLKKAIALKDLAMRSRGRRSGRDTPRNSGTEDEDIHMDLSELEGAVVVDSAELEAYSGTGGNDTASSRILTDAEIRERRNAKDEDSTRLVHEDENLYEGFDEFVDDGGVALGRKAEREARRQKRAEMASMIQEAEGNSDEESDDSDAERRVAFEASQSRAGMDGLRRPTQNPAEAAKPKITPLSTMSECLAALQASFRLAERDLAAKSKETLLNEAGEKYRAVAGAPRVQIDGPTDSPARQILPAESATEFAAERGLESFGTPVAKNGATDEVEGTP</sequence>
<feature type="region of interest" description="Disordered" evidence="1">
    <location>
        <begin position="248"/>
        <end position="314"/>
    </location>
</feature>
<feature type="compositionally biased region" description="Basic and acidic residues" evidence="1">
    <location>
        <begin position="205"/>
        <end position="221"/>
    </location>
</feature>
<proteinExistence type="predicted"/>
<evidence type="ECO:0000256" key="1">
    <source>
        <dbReference type="SAM" id="MobiDB-lite"/>
    </source>
</evidence>
<name>A0A9P1H7Y0_9PEZI</name>
<dbReference type="EMBL" id="CALLCH030000018">
    <property type="protein sequence ID" value="CAI4218494.1"/>
    <property type="molecule type" value="Genomic_DNA"/>
</dbReference>
<reference evidence="2" key="1">
    <citation type="submission" date="2022-11" db="EMBL/GenBank/DDBJ databases">
        <authorList>
            <person name="Scott C."/>
            <person name="Bruce N."/>
        </authorList>
    </citation>
    <scope>NUCLEOTIDE SEQUENCE</scope>
</reference>
<accession>A0A9P1H7Y0</accession>
<dbReference type="OrthoDB" id="429427at2759"/>
<evidence type="ECO:0000313" key="3">
    <source>
        <dbReference type="Proteomes" id="UP000838763"/>
    </source>
</evidence>
<comment type="caution">
    <text evidence="2">The sequence shown here is derived from an EMBL/GenBank/DDBJ whole genome shotgun (WGS) entry which is preliminary data.</text>
</comment>
<keyword evidence="3" id="KW-1185">Reference proteome</keyword>
<dbReference type="GO" id="GO:0071008">
    <property type="term" value="C:U2-type post-mRNA release spliceosomal complex"/>
    <property type="evidence" value="ECO:0007669"/>
    <property type="project" value="InterPro"/>
</dbReference>
<dbReference type="Pfam" id="PF15458">
    <property type="entry name" value="NTR2"/>
    <property type="match status" value="1"/>
</dbReference>
<feature type="region of interest" description="Disordered" evidence="1">
    <location>
        <begin position="389"/>
        <end position="411"/>
    </location>
</feature>
<protein>
    <submittedName>
        <fullName evidence="2">Uncharacterized protein</fullName>
    </submittedName>
</protein>
<feature type="region of interest" description="Disordered" evidence="1">
    <location>
        <begin position="189"/>
        <end position="221"/>
    </location>
</feature>
<feature type="region of interest" description="Disordered" evidence="1">
    <location>
        <begin position="145"/>
        <end position="170"/>
    </location>
</feature>
<dbReference type="GO" id="GO:0000390">
    <property type="term" value="P:spliceosomal complex disassembly"/>
    <property type="evidence" value="ECO:0007669"/>
    <property type="project" value="InterPro"/>
</dbReference>
<feature type="compositionally biased region" description="Acidic residues" evidence="1">
    <location>
        <begin position="270"/>
        <end position="280"/>
    </location>
</feature>